<dbReference type="InterPro" id="IPR016181">
    <property type="entry name" value="Acyl_CoA_acyltransferase"/>
</dbReference>
<keyword evidence="2" id="KW-1185">Reference proteome</keyword>
<dbReference type="SUPFAM" id="SSF88723">
    <property type="entry name" value="PIN domain-like"/>
    <property type="match status" value="1"/>
</dbReference>
<dbReference type="Gene3D" id="3.40.630.30">
    <property type="match status" value="1"/>
</dbReference>
<accession>A0A166E1L7</accession>
<comment type="caution">
    <text evidence="1">The sequence shown here is derived from an EMBL/GenBank/DDBJ whole genome shotgun (WGS) entry which is preliminary data.</text>
</comment>
<dbReference type="InterPro" id="IPR029060">
    <property type="entry name" value="PIN-like_dom_sf"/>
</dbReference>
<name>A0A166E1L7_9EURY</name>
<dbReference type="OrthoDB" id="60294at2157"/>
<dbReference type="AlphaFoldDB" id="A0A166E1L7"/>
<reference evidence="1 2" key="1">
    <citation type="submission" date="2016-04" db="EMBL/GenBank/DDBJ databases">
        <title>Genome sequence of Methanobrevibacter cuticularis DSM 11139.</title>
        <authorList>
            <person name="Poehlein A."/>
            <person name="Seedorf H."/>
            <person name="Daniel R."/>
        </authorList>
    </citation>
    <scope>NUCLEOTIDE SEQUENCE [LARGE SCALE GENOMIC DNA]</scope>
    <source>
        <strain evidence="1 2">DSM 11139</strain>
    </source>
</reference>
<dbReference type="RefSeq" id="WP_067259662.1">
    <property type="nucleotide sequence ID" value="NZ_LWMW01000098.1"/>
</dbReference>
<proteinExistence type="predicted"/>
<evidence type="ECO:0008006" key="3">
    <source>
        <dbReference type="Google" id="ProtNLM"/>
    </source>
</evidence>
<evidence type="ECO:0000313" key="2">
    <source>
        <dbReference type="Proteomes" id="UP000077275"/>
    </source>
</evidence>
<dbReference type="Proteomes" id="UP000077275">
    <property type="component" value="Unassembled WGS sequence"/>
</dbReference>
<evidence type="ECO:0000313" key="1">
    <source>
        <dbReference type="EMBL" id="KZX16176.1"/>
    </source>
</evidence>
<gene>
    <name evidence="1" type="ORF">MBCUT_10420</name>
</gene>
<organism evidence="1 2">
    <name type="scientific">Methanobrevibacter cuticularis</name>
    <dbReference type="NCBI Taxonomy" id="47311"/>
    <lineage>
        <taxon>Archaea</taxon>
        <taxon>Methanobacteriati</taxon>
        <taxon>Methanobacteriota</taxon>
        <taxon>Methanomada group</taxon>
        <taxon>Methanobacteria</taxon>
        <taxon>Methanobacteriales</taxon>
        <taxon>Methanobacteriaceae</taxon>
        <taxon>Methanobrevibacter</taxon>
    </lineage>
</organism>
<sequence>MITRILLDTNIIIYREDNKLIDEKLQQLLKTINTPEYHLLIHPLAIKEIKGDKVVDRREIMLSKLNSYDEIKNYPNFDKDNDFKYIVKPKDNSHDYVDNCLIYAILKDEASFLITEDEGIHKKASKLNNLEENFSDRIFTISEALENFSINLPVLPYTIKYTTVNYLDLEDPIFDTLKADYPEFNKWFESISRKRRECLVYEENGKSIGALLIYKEETESIDLLDRTLPPKDRMKIATLVVTSTGYKIGEFFLSWILKYSLDKNIKEIYLTHFIKPDDPLVYLIEEYGFNHAGDNSRGEAIYIKVIDEKEVKNSINELIGEKSPLDLAKNFYPEFYDGEKVNKYIVPIKPEFHEKLFLQKKEQKKLYEFFQNLEYYPISANTIKKAYISGSNVNLKSGDILLFYESDKKGIGDIGIVESFYKNLNFDEINKTIGKRSVYSNDELNDFDKKNNSIILFIYSKKIKKVPFEELIENKILNGPPQSIQSLSHEKYLKLKKLVM</sequence>
<dbReference type="PATRIC" id="fig|47311.3.peg.1149"/>
<dbReference type="EMBL" id="LWMW01000098">
    <property type="protein sequence ID" value="KZX16176.1"/>
    <property type="molecule type" value="Genomic_DNA"/>
</dbReference>
<dbReference type="SUPFAM" id="SSF55729">
    <property type="entry name" value="Acyl-CoA N-acyltransferases (Nat)"/>
    <property type="match status" value="1"/>
</dbReference>
<protein>
    <recommendedName>
        <fullName evidence="3">N-acetyltransferase domain-containing protein</fullName>
    </recommendedName>
</protein>
<dbReference type="STRING" id="47311.MBCUT_10420"/>